<organism evidence="1 2">
    <name type="scientific">Leekyejoonella antrihumi</name>
    <dbReference type="NCBI Taxonomy" id="1660198"/>
    <lineage>
        <taxon>Bacteria</taxon>
        <taxon>Bacillati</taxon>
        <taxon>Actinomycetota</taxon>
        <taxon>Actinomycetes</taxon>
        <taxon>Micrococcales</taxon>
        <taxon>Dermacoccaceae</taxon>
        <taxon>Leekyejoonella</taxon>
    </lineage>
</organism>
<dbReference type="SUPFAM" id="SSF48452">
    <property type="entry name" value="TPR-like"/>
    <property type="match status" value="1"/>
</dbReference>
<dbReference type="EMBL" id="VCQV01000011">
    <property type="protein sequence ID" value="TWP36537.1"/>
    <property type="molecule type" value="Genomic_DNA"/>
</dbReference>
<dbReference type="CDD" id="cd02956">
    <property type="entry name" value="ybbN"/>
    <property type="match status" value="1"/>
</dbReference>
<dbReference type="Proteomes" id="UP000320244">
    <property type="component" value="Unassembled WGS sequence"/>
</dbReference>
<name>A0A563E1X4_9MICO</name>
<protein>
    <submittedName>
        <fullName evidence="1">Tetratricopeptide repeat protein</fullName>
    </submittedName>
</protein>
<reference evidence="1 2" key="2">
    <citation type="submission" date="2019-08" db="EMBL/GenBank/DDBJ databases">
        <title>Jejuicoccus antrihumi gen. nov., sp. nov., a new member of the family Dermacoccaceae isolated from a cave.</title>
        <authorList>
            <person name="Schumann P."/>
            <person name="Kim I.S."/>
        </authorList>
    </citation>
    <scope>NUCLEOTIDE SEQUENCE [LARGE SCALE GENOMIC DNA]</scope>
    <source>
        <strain evidence="1 2">C5-26</strain>
    </source>
</reference>
<dbReference type="AlphaFoldDB" id="A0A563E1X4"/>
<accession>A0A563E1X4</accession>
<dbReference type="SUPFAM" id="SSF52833">
    <property type="entry name" value="Thioredoxin-like"/>
    <property type="match status" value="1"/>
</dbReference>
<dbReference type="Pfam" id="PF14561">
    <property type="entry name" value="TPR_20"/>
    <property type="match status" value="1"/>
</dbReference>
<dbReference type="Gene3D" id="3.40.30.10">
    <property type="entry name" value="Glutaredoxin"/>
    <property type="match status" value="1"/>
</dbReference>
<dbReference type="RefSeq" id="WP_146316620.1">
    <property type="nucleotide sequence ID" value="NZ_VCQV01000011.1"/>
</dbReference>
<reference evidence="1 2" key="1">
    <citation type="submission" date="2019-05" db="EMBL/GenBank/DDBJ databases">
        <authorList>
            <person name="Lee S.D."/>
        </authorList>
    </citation>
    <scope>NUCLEOTIDE SEQUENCE [LARGE SCALE GENOMIC DNA]</scope>
    <source>
        <strain evidence="1 2">C5-26</strain>
    </source>
</reference>
<dbReference type="Gene3D" id="1.25.40.10">
    <property type="entry name" value="Tetratricopeptide repeat domain"/>
    <property type="match status" value="1"/>
</dbReference>
<keyword evidence="2" id="KW-1185">Reference proteome</keyword>
<evidence type="ECO:0000313" key="2">
    <source>
        <dbReference type="Proteomes" id="UP000320244"/>
    </source>
</evidence>
<comment type="caution">
    <text evidence="1">The sequence shown here is derived from an EMBL/GenBank/DDBJ whole genome shotgun (WGS) entry which is preliminary data.</text>
</comment>
<dbReference type="OrthoDB" id="5181746at2"/>
<dbReference type="InterPro" id="IPR011990">
    <property type="entry name" value="TPR-like_helical_dom_sf"/>
</dbReference>
<evidence type="ECO:0000313" key="1">
    <source>
        <dbReference type="EMBL" id="TWP36537.1"/>
    </source>
</evidence>
<proteinExistence type="predicted"/>
<dbReference type="InterPro" id="IPR036249">
    <property type="entry name" value="Thioredoxin-like_sf"/>
</dbReference>
<sequence>MTDKPLTSAALHGAVDLSSLARPAAGAGASAGPAGGGDQLVREVDDVTFGDAVQQSTQVPVIFAVWSGSRPASKDHVDLLAKVVRSYAGRVVLATADIDRAMQIRQALQVQEVPMVLALLQGQPLPLYAGDQSEEAVRQVVDKVLEAAAANGVTGTVAAGDEGTGDAPEAEPEMPLLHRQAYDAIEAGDYGAAVTAYEQALVENPNDQDARLGLGQVQLLERTDGVDLAQARAAAADAPTDVAKQAMVADLDVLGGHVEDAFQRLIELVRATTEEERNAAREHLVGLFDVVGVSDPRVKTARRALMSALY</sequence>
<gene>
    <name evidence="1" type="ORF">FGL98_10030</name>
</gene>